<dbReference type="GO" id="GO:0019432">
    <property type="term" value="P:triglyceride biosynthetic process"/>
    <property type="evidence" value="ECO:0007669"/>
    <property type="project" value="TreeGrafter"/>
</dbReference>
<dbReference type="Gene3D" id="3.40.50.1000">
    <property type="entry name" value="HAD superfamily/HAD-like"/>
    <property type="match status" value="1"/>
</dbReference>
<dbReference type="GeneTree" id="ENSGT00940000160046"/>
<evidence type="ECO:0000256" key="5">
    <source>
        <dbReference type="ARBA" id="ARBA00022801"/>
    </source>
</evidence>
<comment type="similarity">
    <text evidence="3">Belongs to the lipin family.</text>
</comment>
<dbReference type="GO" id="GO:0045944">
    <property type="term" value="P:positive regulation of transcription by RNA polymerase II"/>
    <property type="evidence" value="ECO:0007669"/>
    <property type="project" value="TreeGrafter"/>
</dbReference>
<keyword evidence="8" id="KW-1185">Reference proteome</keyword>
<proteinExistence type="inferred from homology"/>
<dbReference type="InterPro" id="IPR013209">
    <property type="entry name" value="LNS2"/>
</dbReference>
<accession>A0A7N6B0C8</accession>
<dbReference type="Pfam" id="PF08235">
    <property type="entry name" value="LNS2"/>
    <property type="match status" value="1"/>
</dbReference>
<dbReference type="GO" id="GO:0005634">
    <property type="term" value="C:nucleus"/>
    <property type="evidence" value="ECO:0007669"/>
    <property type="project" value="TreeGrafter"/>
</dbReference>
<comment type="cofactor">
    <cofactor evidence="2">
        <name>Mg(2+)</name>
        <dbReference type="ChEBI" id="CHEBI:18420"/>
    </cofactor>
</comment>
<dbReference type="Proteomes" id="UP000265040">
    <property type="component" value="Chromosome 5"/>
</dbReference>
<reference evidence="7" key="3">
    <citation type="submission" date="2025-09" db="UniProtKB">
        <authorList>
            <consortium name="Ensembl"/>
        </authorList>
    </citation>
    <scope>IDENTIFICATION</scope>
</reference>
<dbReference type="GO" id="GO:0009062">
    <property type="term" value="P:fatty acid catabolic process"/>
    <property type="evidence" value="ECO:0007669"/>
    <property type="project" value="TreeGrafter"/>
</dbReference>
<keyword evidence="5" id="KW-0378">Hydrolase</keyword>
<dbReference type="EC" id="3.1.3.4" evidence="4"/>
<dbReference type="InterPro" id="IPR031703">
    <property type="entry name" value="Lipin_mid"/>
</dbReference>
<name>A0A7N6B0C8_ANATE</name>
<evidence type="ECO:0000313" key="7">
    <source>
        <dbReference type="Ensembl" id="ENSATEP00000054444.1"/>
    </source>
</evidence>
<dbReference type="SMART" id="SM00775">
    <property type="entry name" value="LNS2"/>
    <property type="match status" value="1"/>
</dbReference>
<dbReference type="InterPro" id="IPR036412">
    <property type="entry name" value="HAD-like_sf"/>
</dbReference>
<dbReference type="InterPro" id="IPR007651">
    <property type="entry name" value="Lipin_N"/>
</dbReference>
<reference evidence="7" key="2">
    <citation type="submission" date="2025-08" db="UniProtKB">
        <authorList>
            <consortium name="Ensembl"/>
        </authorList>
    </citation>
    <scope>IDENTIFICATION</scope>
</reference>
<dbReference type="AlphaFoldDB" id="A0A7N6B0C8"/>
<evidence type="ECO:0000256" key="4">
    <source>
        <dbReference type="ARBA" id="ARBA00012638"/>
    </source>
</evidence>
<dbReference type="InterPro" id="IPR031315">
    <property type="entry name" value="LNS2/PITP"/>
</dbReference>
<evidence type="ECO:0000256" key="3">
    <source>
        <dbReference type="ARBA" id="ARBA00005476"/>
    </source>
</evidence>
<dbReference type="Pfam" id="PF16876">
    <property type="entry name" value="Lipin_mid"/>
    <property type="match status" value="1"/>
</dbReference>
<reference evidence="7" key="1">
    <citation type="submission" date="2021-04" db="EMBL/GenBank/DDBJ databases">
        <authorList>
            <consortium name="Wellcome Sanger Institute Data Sharing"/>
        </authorList>
    </citation>
    <scope>NUCLEOTIDE SEQUENCE [LARGE SCALE GENOMIC DNA]</scope>
</reference>
<dbReference type="SUPFAM" id="SSF56784">
    <property type="entry name" value="HAD-like"/>
    <property type="match status" value="1"/>
</dbReference>
<evidence type="ECO:0000259" key="6">
    <source>
        <dbReference type="SMART" id="SM00775"/>
    </source>
</evidence>
<dbReference type="Ensembl" id="ENSATET00000050452.2">
    <property type="protein sequence ID" value="ENSATEP00000054444.1"/>
    <property type="gene ID" value="ENSATEG00000023997.3"/>
</dbReference>
<organism evidence="7 8">
    <name type="scientific">Anabas testudineus</name>
    <name type="common">Climbing perch</name>
    <name type="synonym">Anthias testudineus</name>
    <dbReference type="NCBI Taxonomy" id="64144"/>
    <lineage>
        <taxon>Eukaryota</taxon>
        <taxon>Metazoa</taxon>
        <taxon>Chordata</taxon>
        <taxon>Craniata</taxon>
        <taxon>Vertebrata</taxon>
        <taxon>Euteleostomi</taxon>
        <taxon>Actinopterygii</taxon>
        <taxon>Neopterygii</taxon>
        <taxon>Teleostei</taxon>
        <taxon>Neoteleostei</taxon>
        <taxon>Acanthomorphata</taxon>
        <taxon>Anabantaria</taxon>
        <taxon>Anabantiformes</taxon>
        <taxon>Anabantoidei</taxon>
        <taxon>Anabantidae</taxon>
        <taxon>Anabas</taxon>
    </lineage>
</organism>
<comment type="catalytic activity">
    <reaction evidence="1">
        <text>a 1,2-diacyl-sn-glycero-3-phosphate + H2O = a 1,2-diacyl-sn-glycerol + phosphate</text>
        <dbReference type="Rhea" id="RHEA:27429"/>
        <dbReference type="ChEBI" id="CHEBI:15377"/>
        <dbReference type="ChEBI" id="CHEBI:17815"/>
        <dbReference type="ChEBI" id="CHEBI:43474"/>
        <dbReference type="ChEBI" id="CHEBI:58608"/>
        <dbReference type="EC" id="3.1.3.4"/>
    </reaction>
    <physiologicalReaction direction="left-to-right" evidence="1">
        <dbReference type="Rhea" id="RHEA:27430"/>
    </physiologicalReaction>
</comment>
<dbReference type="PANTHER" id="PTHR12181:SF62">
    <property type="entry name" value="PHOSPHATIDATE PHOSPHATASE LPIN3"/>
    <property type="match status" value="1"/>
</dbReference>
<dbReference type="GO" id="GO:0008195">
    <property type="term" value="F:phosphatidate phosphatase activity"/>
    <property type="evidence" value="ECO:0007669"/>
    <property type="project" value="UniProtKB-EC"/>
</dbReference>
<dbReference type="InterPro" id="IPR026058">
    <property type="entry name" value="LIPIN"/>
</dbReference>
<evidence type="ECO:0000256" key="1">
    <source>
        <dbReference type="ARBA" id="ARBA00001180"/>
    </source>
</evidence>
<feature type="domain" description="LNS2/PITP" evidence="6">
    <location>
        <begin position="396"/>
        <end position="552"/>
    </location>
</feature>
<evidence type="ECO:0000256" key="2">
    <source>
        <dbReference type="ARBA" id="ARBA00001946"/>
    </source>
</evidence>
<sequence length="608" mass="68254">MNIVGQLAETVFVTVKELYRGLNPATLTGGIDVIVVRQPDGSFQCSPFHVRFGKLGVLRSKEKIVDIEINGESVDLHMKLGDNGEAFFVEENENMVVRLACKYIDLFFPINLRNHHLGPTDIYLDDLTTLDPEMAALYFPKSEAEAAAAFQHAAEQASCSGSQSPQSVGSGAMDSGTEYLSDSTSYNMDVSMSLCGQEGDTSQITKEKFMKHIVTYQEFAKNPGIIEDPNLVICINSNYYNWAVAAPVVLSMTAFQKNLPKSTIERLVKDKMPKKSGRWWFWRRRDMDNNQRKKSGRDEIVFCFFPRATLDDIESDEAAGLGRKATIPSSVSAETLSTTQCISQMYRKSLRLTSEQIENLNLREGANQVVFSVTTQYQGTCRCEAAIYLWNWDDRVIISDIDGTITKSDALGHILPQFGKDWTHKGIAKLYHKIHQNGYKFLYCSARAIGMAAITKNYLQWVNDKGIVLPKGPVLLAPSSLFSALHREVIEKKPEVFKVACLGDIRDLFNPQRQPFYAAFGNRTNDSYAYKQVGVPDTRIFTVNPKGELMREKTKGNKSSYSHLSEMVEHFFPVLSAGGNTSSFDCPEYSSFSYWKEPLPEVDLNTLL</sequence>
<dbReference type="Pfam" id="PF04571">
    <property type="entry name" value="Lipin_N"/>
    <property type="match status" value="1"/>
</dbReference>
<protein>
    <recommendedName>
        <fullName evidence="4">phosphatidate phosphatase</fullName>
        <ecNumber evidence="4">3.1.3.4</ecNumber>
    </recommendedName>
</protein>
<dbReference type="GO" id="GO:0003713">
    <property type="term" value="F:transcription coactivator activity"/>
    <property type="evidence" value="ECO:0007669"/>
    <property type="project" value="TreeGrafter"/>
</dbReference>
<evidence type="ECO:0000313" key="8">
    <source>
        <dbReference type="Proteomes" id="UP000265040"/>
    </source>
</evidence>
<dbReference type="GO" id="GO:0032869">
    <property type="term" value="P:cellular response to insulin stimulus"/>
    <property type="evidence" value="ECO:0007669"/>
    <property type="project" value="TreeGrafter"/>
</dbReference>
<dbReference type="PANTHER" id="PTHR12181">
    <property type="entry name" value="LIPIN"/>
    <property type="match status" value="1"/>
</dbReference>
<dbReference type="InterPro" id="IPR023214">
    <property type="entry name" value="HAD_sf"/>
</dbReference>